<gene>
    <name evidence="1" type="ORF">WDJ50_16495</name>
</gene>
<evidence type="ECO:0000313" key="1">
    <source>
        <dbReference type="EMBL" id="WYF46021.1"/>
    </source>
</evidence>
<sequence>MKTAISLDDQTFHAAEAYAQKVGMSRSELYATALRRFLKEQEDATITEKLNAIYGPMGGEDPETAEFRKEAARRAFERSEW</sequence>
<reference evidence="1" key="1">
    <citation type="submission" date="2024-03" db="EMBL/GenBank/DDBJ databases">
        <title>Deinococcus weizhi sp. nov., isolated from human skin.</title>
        <authorList>
            <person name="Wei Z."/>
            <person name="Tian F."/>
            <person name="Yang C."/>
            <person name="Xin L.T."/>
            <person name="Wen Z.J."/>
            <person name="Lan K.C."/>
            <person name="Yu L."/>
            <person name="Zhe W."/>
            <person name="Dan F.D."/>
            <person name="Jun W."/>
            <person name="Rui Z."/>
            <person name="Yong X.J."/>
            <person name="Ting Y."/>
            <person name="Wei X."/>
            <person name="Xu Z.G."/>
            <person name="Xin Z."/>
            <person name="Dong F.G."/>
            <person name="Ni X.M."/>
            <person name="Zheng M.G."/>
            <person name="Chun Y."/>
            <person name="Qian W.X."/>
        </authorList>
    </citation>
    <scope>NUCLEOTIDE SEQUENCE</scope>
    <source>
        <strain evidence="1">VB142</strain>
    </source>
</reference>
<proteinExistence type="predicted"/>
<dbReference type="GO" id="GO:0006355">
    <property type="term" value="P:regulation of DNA-templated transcription"/>
    <property type="evidence" value="ECO:0007669"/>
    <property type="project" value="InterPro"/>
</dbReference>
<dbReference type="RefSeq" id="WP_339097418.1">
    <property type="nucleotide sequence ID" value="NZ_CP149783.1"/>
</dbReference>
<dbReference type="EMBL" id="CP149783">
    <property type="protein sequence ID" value="WYF46021.1"/>
    <property type="molecule type" value="Genomic_DNA"/>
</dbReference>
<name>A0AAU6Q5V6_9DEIO</name>
<dbReference type="AlphaFoldDB" id="A0AAU6Q5V6"/>
<dbReference type="Gene3D" id="1.10.1220.10">
    <property type="entry name" value="Met repressor-like"/>
    <property type="match status" value="1"/>
</dbReference>
<dbReference type="InterPro" id="IPR013321">
    <property type="entry name" value="Arc_rbn_hlx_hlx"/>
</dbReference>
<accession>A0AAU6Q5V6</accession>
<protein>
    <submittedName>
        <fullName evidence="1">ChpI protein</fullName>
    </submittedName>
</protein>
<organism evidence="1">
    <name type="scientific">Deinococcus sp. VB142</name>
    <dbReference type="NCBI Taxonomy" id="3112952"/>
    <lineage>
        <taxon>Bacteria</taxon>
        <taxon>Thermotogati</taxon>
        <taxon>Deinococcota</taxon>
        <taxon>Deinococci</taxon>
        <taxon>Deinococcales</taxon>
        <taxon>Deinococcaceae</taxon>
        <taxon>Deinococcus</taxon>
    </lineage>
</organism>